<evidence type="ECO:0000313" key="2">
    <source>
        <dbReference type="Proteomes" id="UP000789405"/>
    </source>
</evidence>
<proteinExistence type="predicted"/>
<feature type="non-terminal residue" evidence="1">
    <location>
        <position position="1"/>
    </location>
</feature>
<protein>
    <submittedName>
        <fullName evidence="1">12875_t:CDS:1</fullName>
    </submittedName>
</protein>
<dbReference type="EMBL" id="CAJVPY010006500">
    <property type="protein sequence ID" value="CAG8663905.1"/>
    <property type="molecule type" value="Genomic_DNA"/>
</dbReference>
<evidence type="ECO:0000313" key="1">
    <source>
        <dbReference type="EMBL" id="CAG8663905.1"/>
    </source>
</evidence>
<dbReference type="AlphaFoldDB" id="A0A9N9H805"/>
<sequence length="53" mass="6532">NELDIYEKLWKNPEFNKLANERIIAINLKCEFEEKVKELKKNKSIQEWCNRHL</sequence>
<keyword evidence="2" id="KW-1185">Reference proteome</keyword>
<dbReference type="Proteomes" id="UP000789405">
    <property type="component" value="Unassembled WGS sequence"/>
</dbReference>
<accession>A0A9N9H805</accession>
<name>A0A9N9H805_9GLOM</name>
<gene>
    <name evidence="1" type="ORF">DERYTH_LOCUS10858</name>
</gene>
<reference evidence="1" key="1">
    <citation type="submission" date="2021-06" db="EMBL/GenBank/DDBJ databases">
        <authorList>
            <person name="Kallberg Y."/>
            <person name="Tangrot J."/>
            <person name="Rosling A."/>
        </authorList>
    </citation>
    <scope>NUCLEOTIDE SEQUENCE</scope>
    <source>
        <strain evidence="1">MA453B</strain>
    </source>
</reference>
<comment type="caution">
    <text evidence="1">The sequence shown here is derived from an EMBL/GenBank/DDBJ whole genome shotgun (WGS) entry which is preliminary data.</text>
</comment>
<organism evidence="1 2">
    <name type="scientific">Dentiscutata erythropus</name>
    <dbReference type="NCBI Taxonomy" id="1348616"/>
    <lineage>
        <taxon>Eukaryota</taxon>
        <taxon>Fungi</taxon>
        <taxon>Fungi incertae sedis</taxon>
        <taxon>Mucoromycota</taxon>
        <taxon>Glomeromycotina</taxon>
        <taxon>Glomeromycetes</taxon>
        <taxon>Diversisporales</taxon>
        <taxon>Gigasporaceae</taxon>
        <taxon>Dentiscutata</taxon>
    </lineage>
</organism>